<sequence length="88" mass="10307">DAVLVEWSWQHNGHNPLDASSIRESRLIDSVKDWIQDRVTEGRDWRSIHDLMRIDPETLEALNAQSQQIPAALRVCRMDIYNVLRKNL</sequence>
<evidence type="ECO:0000313" key="2">
    <source>
        <dbReference type="Proteomes" id="UP000246740"/>
    </source>
</evidence>
<dbReference type="InParanoid" id="A0A317XU53"/>
<protein>
    <submittedName>
        <fullName evidence="1">Uncharacterized protein</fullName>
    </submittedName>
</protein>
<feature type="non-terminal residue" evidence="1">
    <location>
        <position position="1"/>
    </location>
</feature>
<proteinExistence type="predicted"/>
<organism evidence="1 2">
    <name type="scientific">Testicularia cyperi</name>
    <dbReference type="NCBI Taxonomy" id="1882483"/>
    <lineage>
        <taxon>Eukaryota</taxon>
        <taxon>Fungi</taxon>
        <taxon>Dikarya</taxon>
        <taxon>Basidiomycota</taxon>
        <taxon>Ustilaginomycotina</taxon>
        <taxon>Ustilaginomycetes</taxon>
        <taxon>Ustilaginales</taxon>
        <taxon>Anthracoideaceae</taxon>
        <taxon>Testicularia</taxon>
    </lineage>
</organism>
<dbReference type="STRING" id="1882483.A0A317XU53"/>
<dbReference type="AlphaFoldDB" id="A0A317XU53"/>
<gene>
    <name evidence="1" type="ORF">BCV70DRAFT_149127</name>
</gene>
<accession>A0A317XU53</accession>
<reference evidence="1 2" key="1">
    <citation type="journal article" date="2018" name="Mol. Biol. Evol.">
        <title>Broad Genomic Sampling Reveals a Smut Pathogenic Ancestry of the Fungal Clade Ustilaginomycotina.</title>
        <authorList>
            <person name="Kijpornyongpan T."/>
            <person name="Mondo S.J."/>
            <person name="Barry K."/>
            <person name="Sandor L."/>
            <person name="Lee J."/>
            <person name="Lipzen A."/>
            <person name="Pangilinan J."/>
            <person name="LaButti K."/>
            <person name="Hainaut M."/>
            <person name="Henrissat B."/>
            <person name="Grigoriev I.V."/>
            <person name="Spatafora J.W."/>
            <person name="Aime M.C."/>
        </authorList>
    </citation>
    <scope>NUCLEOTIDE SEQUENCE [LARGE SCALE GENOMIC DNA]</scope>
    <source>
        <strain evidence="1 2">MCA 3645</strain>
    </source>
</reference>
<evidence type="ECO:0000313" key="1">
    <source>
        <dbReference type="EMBL" id="PWZ01815.1"/>
    </source>
</evidence>
<dbReference type="OrthoDB" id="3343842at2759"/>
<name>A0A317XU53_9BASI</name>
<feature type="non-terminal residue" evidence="1">
    <location>
        <position position="88"/>
    </location>
</feature>
<keyword evidence="2" id="KW-1185">Reference proteome</keyword>
<dbReference type="EMBL" id="KZ819189">
    <property type="protein sequence ID" value="PWZ01815.1"/>
    <property type="molecule type" value="Genomic_DNA"/>
</dbReference>
<dbReference type="Proteomes" id="UP000246740">
    <property type="component" value="Unassembled WGS sequence"/>
</dbReference>